<feature type="compositionally biased region" description="Basic and acidic residues" evidence="2">
    <location>
        <begin position="487"/>
        <end position="509"/>
    </location>
</feature>
<comment type="caution">
    <text evidence="4">The sequence shown here is derived from an EMBL/GenBank/DDBJ whole genome shotgun (WGS) entry which is preliminary data.</text>
</comment>
<dbReference type="SMART" id="SM00555">
    <property type="entry name" value="GIT"/>
    <property type="match status" value="2"/>
</dbReference>
<gene>
    <name evidence="4" type="primary">SPA2</name>
    <name evidence="4" type="ORF">VKT23_001106</name>
</gene>
<evidence type="ECO:0000313" key="5">
    <source>
        <dbReference type="Proteomes" id="UP001498398"/>
    </source>
</evidence>
<feature type="compositionally biased region" description="Polar residues" evidence="2">
    <location>
        <begin position="393"/>
        <end position="406"/>
    </location>
</feature>
<reference evidence="4 5" key="1">
    <citation type="submission" date="2024-01" db="EMBL/GenBank/DDBJ databases">
        <title>A draft genome for the cacao thread blight pathogen Marasmiellus scandens.</title>
        <authorList>
            <person name="Baruah I.K."/>
            <person name="Leung J."/>
            <person name="Bukari Y."/>
            <person name="Amoako-Attah I."/>
            <person name="Meinhardt L.W."/>
            <person name="Bailey B.A."/>
            <person name="Cohen S.P."/>
        </authorList>
    </citation>
    <scope>NUCLEOTIDE SEQUENCE [LARGE SCALE GENOMIC DNA]</scope>
    <source>
        <strain evidence="4 5">GH-19</strain>
    </source>
</reference>
<dbReference type="Proteomes" id="UP001498398">
    <property type="component" value="Unassembled WGS sequence"/>
</dbReference>
<dbReference type="Pfam" id="PF23742">
    <property type="entry name" value="VBS_C3G9"/>
    <property type="match status" value="1"/>
</dbReference>
<feature type="region of interest" description="Disordered" evidence="2">
    <location>
        <begin position="1"/>
        <end position="46"/>
    </location>
</feature>
<evidence type="ECO:0000256" key="2">
    <source>
        <dbReference type="SAM" id="MobiDB-lite"/>
    </source>
</evidence>
<organism evidence="4 5">
    <name type="scientific">Marasmiellus scandens</name>
    <dbReference type="NCBI Taxonomy" id="2682957"/>
    <lineage>
        <taxon>Eukaryota</taxon>
        <taxon>Fungi</taxon>
        <taxon>Dikarya</taxon>
        <taxon>Basidiomycota</taxon>
        <taxon>Agaricomycotina</taxon>
        <taxon>Agaricomycetes</taxon>
        <taxon>Agaricomycetidae</taxon>
        <taxon>Agaricales</taxon>
        <taxon>Marasmiineae</taxon>
        <taxon>Omphalotaceae</taxon>
        <taxon>Marasmiellus</taxon>
    </lineage>
</organism>
<feature type="region of interest" description="Disordered" evidence="2">
    <location>
        <begin position="487"/>
        <end position="513"/>
    </location>
</feature>
<feature type="compositionally biased region" description="Low complexity" evidence="2">
    <location>
        <begin position="344"/>
        <end position="357"/>
    </location>
</feature>
<dbReference type="Pfam" id="PF12205">
    <property type="entry name" value="GIT1_C"/>
    <property type="match status" value="1"/>
</dbReference>
<feature type="compositionally biased region" description="Basic and acidic residues" evidence="2">
    <location>
        <begin position="308"/>
        <end position="331"/>
    </location>
</feature>
<feature type="compositionally biased region" description="Basic and acidic residues" evidence="2">
    <location>
        <begin position="246"/>
        <end position="263"/>
    </location>
</feature>
<dbReference type="PANTHER" id="PTHR21601">
    <property type="entry name" value="SPA2 PROTEIN"/>
    <property type="match status" value="1"/>
</dbReference>
<feature type="compositionally biased region" description="Basic and acidic residues" evidence="2">
    <location>
        <begin position="27"/>
        <end position="36"/>
    </location>
</feature>
<proteinExistence type="predicted"/>
<dbReference type="InterPro" id="IPR056439">
    <property type="entry name" value="VBS_C3G9"/>
</dbReference>
<feature type="compositionally biased region" description="Polar residues" evidence="2">
    <location>
        <begin position="267"/>
        <end position="299"/>
    </location>
</feature>
<dbReference type="InterPro" id="IPR022018">
    <property type="entry name" value="GIT1_C"/>
</dbReference>
<feature type="domain" description="GIT Spa2 homology (SHD)" evidence="3">
    <location>
        <begin position="123"/>
        <end position="153"/>
    </location>
</feature>
<feature type="region of interest" description="Disordered" evidence="2">
    <location>
        <begin position="154"/>
        <end position="419"/>
    </location>
</feature>
<dbReference type="InterPro" id="IPR039892">
    <property type="entry name" value="Spa2/Sph1"/>
</dbReference>
<protein>
    <submittedName>
        <fullName evidence="4">Component of the polarisome</fullName>
    </submittedName>
</protein>
<dbReference type="InterPro" id="IPR013724">
    <property type="entry name" value="GIT_SHD"/>
</dbReference>
<feature type="domain" description="GIT Spa2 homology (SHD)" evidence="3">
    <location>
        <begin position="75"/>
        <end position="105"/>
    </location>
</feature>
<keyword evidence="5" id="KW-1185">Reference proteome</keyword>
<dbReference type="EMBL" id="JBANRG010000001">
    <property type="protein sequence ID" value="KAK7473002.1"/>
    <property type="molecule type" value="Genomic_DNA"/>
</dbReference>
<dbReference type="Pfam" id="PF08518">
    <property type="entry name" value="GIT_SHD"/>
    <property type="match status" value="2"/>
</dbReference>
<accession>A0ABR1K765</accession>
<evidence type="ECO:0000256" key="1">
    <source>
        <dbReference type="ARBA" id="ARBA00022737"/>
    </source>
</evidence>
<evidence type="ECO:0000313" key="4">
    <source>
        <dbReference type="EMBL" id="KAK7473002.1"/>
    </source>
</evidence>
<feature type="compositionally biased region" description="Polar residues" evidence="2">
    <location>
        <begin position="1"/>
        <end position="26"/>
    </location>
</feature>
<name>A0ABR1K765_9AGAR</name>
<feature type="compositionally biased region" description="Polar residues" evidence="2">
    <location>
        <begin position="176"/>
        <end position="192"/>
    </location>
</feature>
<keyword evidence="1" id="KW-0677">Repeat</keyword>
<evidence type="ECO:0000259" key="3">
    <source>
        <dbReference type="SMART" id="SM00555"/>
    </source>
</evidence>
<feature type="compositionally biased region" description="Basic and acidic residues" evidence="2">
    <location>
        <begin position="212"/>
        <end position="230"/>
    </location>
</feature>
<feature type="region of interest" description="Disordered" evidence="2">
    <location>
        <begin position="788"/>
        <end position="837"/>
    </location>
</feature>
<sequence>MSLKRSQSRAPSPTPTAFSGISNYRTDSYRPIKDRNTPPVPPIDYRSVSRTHFRELSSYLASYLAKAAPNSRSAARQKLTRLTIQQFHELSTDVYDELIRRKNEKEVPFLPVREEFHPKRNQARQKLATLPTSRFEDLSSDVYFELARRYPEFKEDPSGRASAGSNYDDYPAPDFPSNSPPRTLNNSRTSGRASADRPVDSGYGGSVSSRRPSQDRRRPSEDTYRGRTSEDNYAPSIASMSSRRKPSQDTTRRSEDREREYARRPSAVTSVSGNSDSTTTNAPQSTMATSGMIIPNTSTMEEEYIEVPYDREARESVSTADERERSRDRNQDALSPGFTEPEPDSASDYPSPSSPAGGLSGLHARLKSVDDDDDGDSAAGGRSGDDFYENRSYGRTSANSDRSLTGGNRFGGRASVSDDNEKLRRDYEFRIATMQTQITNLQRDLGNSQQGDKKLENAESKVRQMEEELVTFRKRAEEQSTAMRTLQKELDELKETRQREKERESRRAMEDEEELQILRDRLEKLEEERAGGQIGANSDVVDQLRSDMQNLIEELGDLSRRNDELMTAKDSDLVVIRDLDNQLKEYKRKYEQAKTELRSIKATSQLYLQAPKVDKLDDQLPVAADGGVLDIHVTAFLTAVDGLLTAGRSNAPTRVLTPMKSVVNAVTAIMDDIRAYERRPRDKHPDFDWDGLRFLRERAEATLTNLVAASKTHATSSGMSPVSLLDAAASHVAACITDIGKIIYIRKATKAEQEQWISSATSYSPSPTATNGFSPSLRYVDEKVHQRKASAASRYESSRRTPSENSSSEQTNSPPPIFDQPTNSAGMMSDGDGTTEDNWAELKPYLEAQTESIVYAIQSVLSGVRSPTPSPTLNENVTQIITIVSSIVAVCKDNLPPASAQQGNEILRELSEHANKLSEVQALPEVTKESRQIMAKSSFAVANAMKGLMKL</sequence>
<dbReference type="PANTHER" id="PTHR21601:SF0">
    <property type="entry name" value="PROTEIN SPA2-RELATED"/>
    <property type="match status" value="1"/>
</dbReference>